<evidence type="ECO:0000256" key="7">
    <source>
        <dbReference type="ARBA" id="ARBA00023128"/>
    </source>
</evidence>
<reference evidence="11" key="1">
    <citation type="journal article" date="2014" name="Proc. Natl. Acad. Sci. U.S.A.">
        <title>Extensive sampling of basidiomycete genomes demonstrates inadequacy of the white-rot/brown-rot paradigm for wood decay fungi.</title>
        <authorList>
            <person name="Riley R."/>
            <person name="Salamov A.A."/>
            <person name="Brown D.W."/>
            <person name="Nagy L.G."/>
            <person name="Floudas D."/>
            <person name="Held B.W."/>
            <person name="Levasseur A."/>
            <person name="Lombard V."/>
            <person name="Morin E."/>
            <person name="Otillar R."/>
            <person name="Lindquist E.A."/>
            <person name="Sun H."/>
            <person name="LaButti K.M."/>
            <person name="Schmutz J."/>
            <person name="Jabbour D."/>
            <person name="Luo H."/>
            <person name="Baker S.E."/>
            <person name="Pisabarro A.G."/>
            <person name="Walton J.D."/>
            <person name="Blanchette R.A."/>
            <person name="Henrissat B."/>
            <person name="Martin F."/>
            <person name="Cullen D."/>
            <person name="Hibbett D.S."/>
            <person name="Grigoriev I.V."/>
        </authorList>
    </citation>
    <scope>NUCLEOTIDE SEQUENCE [LARGE SCALE GENOMIC DNA]</scope>
    <source>
        <strain evidence="11">FD-172 SS1</strain>
    </source>
</reference>
<evidence type="ECO:0000256" key="6">
    <source>
        <dbReference type="ARBA" id="ARBA00023065"/>
    </source>
</evidence>
<keyword evidence="8" id="KW-0472">Membrane</keyword>
<name>A0A067MJE0_BOTB1</name>
<dbReference type="OrthoDB" id="437at2759"/>
<accession>A0A067MJE0</accession>
<gene>
    <name evidence="10" type="ORF">BOTBODRAFT_108037</name>
</gene>
<dbReference type="Pfam" id="PF04718">
    <property type="entry name" value="ATP-synt_G"/>
    <property type="match status" value="1"/>
</dbReference>
<comment type="subcellular location">
    <subcellularLocation>
        <location evidence="1">Mitochondrion membrane</location>
    </subcellularLocation>
</comment>
<dbReference type="EMBL" id="KL198030">
    <property type="protein sequence ID" value="KDQ15863.1"/>
    <property type="molecule type" value="Genomic_DNA"/>
</dbReference>
<dbReference type="InterPro" id="IPR006808">
    <property type="entry name" value="ATP_synth_F0_gsu_mt"/>
</dbReference>
<dbReference type="FunCoup" id="A0A067MJE0">
    <property type="interactions" value="1"/>
</dbReference>
<evidence type="ECO:0000256" key="9">
    <source>
        <dbReference type="ARBA" id="ARBA00023310"/>
    </source>
</evidence>
<evidence type="ECO:0000256" key="3">
    <source>
        <dbReference type="ARBA" id="ARBA00022448"/>
    </source>
</evidence>
<dbReference type="GO" id="GO:0045259">
    <property type="term" value="C:proton-transporting ATP synthase complex"/>
    <property type="evidence" value="ECO:0007669"/>
    <property type="project" value="UniProtKB-KW"/>
</dbReference>
<evidence type="ECO:0000256" key="5">
    <source>
        <dbReference type="ARBA" id="ARBA00022781"/>
    </source>
</evidence>
<dbReference type="GO" id="GO:0015986">
    <property type="term" value="P:proton motive force-driven ATP synthesis"/>
    <property type="evidence" value="ECO:0007669"/>
    <property type="project" value="InterPro"/>
</dbReference>
<evidence type="ECO:0000313" key="11">
    <source>
        <dbReference type="Proteomes" id="UP000027195"/>
    </source>
</evidence>
<dbReference type="HOGENOM" id="CLU_118199_0_0_1"/>
<keyword evidence="3" id="KW-0813">Transport</keyword>
<proteinExistence type="inferred from homology"/>
<organism evidence="10 11">
    <name type="scientific">Botryobasidium botryosum (strain FD-172 SS1)</name>
    <dbReference type="NCBI Taxonomy" id="930990"/>
    <lineage>
        <taxon>Eukaryota</taxon>
        <taxon>Fungi</taxon>
        <taxon>Dikarya</taxon>
        <taxon>Basidiomycota</taxon>
        <taxon>Agaricomycotina</taxon>
        <taxon>Agaricomycetes</taxon>
        <taxon>Cantharellales</taxon>
        <taxon>Botryobasidiaceae</taxon>
        <taxon>Botryobasidium</taxon>
    </lineage>
</organism>
<sequence length="146" mass="16311">MRQNFARRLRAVRFSSTSAPNSSTQKAAEQANKALETAKRLGGQVGETFGKLLGGYRQPLVYNLSVAREVLKQVYIRESLAPPTSVSAFTSTYSALWANARNPAYWREIARSGEWARVGIYGLEAYFVFHVGEMIGRRSLVGYKLD</sequence>
<keyword evidence="11" id="KW-1185">Reference proteome</keyword>
<evidence type="ECO:0008006" key="12">
    <source>
        <dbReference type="Google" id="ProtNLM"/>
    </source>
</evidence>
<evidence type="ECO:0000256" key="8">
    <source>
        <dbReference type="ARBA" id="ARBA00023136"/>
    </source>
</evidence>
<protein>
    <recommendedName>
        <fullName evidence="12">ATP synthase subunit G ATP20</fullName>
    </recommendedName>
</protein>
<evidence type="ECO:0000256" key="4">
    <source>
        <dbReference type="ARBA" id="ARBA00022547"/>
    </source>
</evidence>
<keyword evidence="4" id="KW-0138">CF(0)</keyword>
<dbReference type="GO" id="GO:0031966">
    <property type="term" value="C:mitochondrial membrane"/>
    <property type="evidence" value="ECO:0007669"/>
    <property type="project" value="UniProtKB-SubCell"/>
</dbReference>
<keyword evidence="5" id="KW-0375">Hydrogen ion transport</keyword>
<keyword evidence="9" id="KW-0066">ATP synthesis</keyword>
<dbReference type="Proteomes" id="UP000027195">
    <property type="component" value="Unassembled WGS sequence"/>
</dbReference>
<keyword evidence="6" id="KW-0406">Ion transport</keyword>
<evidence type="ECO:0000313" key="10">
    <source>
        <dbReference type="EMBL" id="KDQ15863.1"/>
    </source>
</evidence>
<evidence type="ECO:0000256" key="2">
    <source>
        <dbReference type="ARBA" id="ARBA00005699"/>
    </source>
</evidence>
<dbReference type="STRING" id="930990.A0A067MJE0"/>
<evidence type="ECO:0000256" key="1">
    <source>
        <dbReference type="ARBA" id="ARBA00004325"/>
    </source>
</evidence>
<keyword evidence="7" id="KW-0496">Mitochondrion</keyword>
<dbReference type="InParanoid" id="A0A067MJE0"/>
<dbReference type="AlphaFoldDB" id="A0A067MJE0"/>
<dbReference type="GO" id="GO:0015078">
    <property type="term" value="F:proton transmembrane transporter activity"/>
    <property type="evidence" value="ECO:0007669"/>
    <property type="project" value="InterPro"/>
</dbReference>
<comment type="similarity">
    <text evidence="2">Belongs to the ATPase g subunit family.</text>
</comment>